<feature type="transmembrane region" description="Helical" evidence="1">
    <location>
        <begin position="34"/>
        <end position="55"/>
    </location>
</feature>
<name>A6UWR0_META3</name>
<gene>
    <name evidence="2" type="ordered locus">Maeo_1356</name>
</gene>
<feature type="transmembrane region" description="Helical" evidence="1">
    <location>
        <begin position="6"/>
        <end position="27"/>
    </location>
</feature>
<dbReference type="AlphaFoldDB" id="A6UWR0"/>
<dbReference type="EMBL" id="CP000743">
    <property type="protein sequence ID" value="ABR56932.1"/>
    <property type="molecule type" value="Genomic_DNA"/>
</dbReference>
<reference evidence="2" key="1">
    <citation type="submission" date="2007-06" db="EMBL/GenBank/DDBJ databases">
        <title>Complete sequence of Methanococcus aeolicus Nankai-3.</title>
        <authorList>
            <consortium name="US DOE Joint Genome Institute"/>
            <person name="Copeland A."/>
            <person name="Lucas S."/>
            <person name="Lapidus A."/>
            <person name="Barry K."/>
            <person name="Glavina del Rio T."/>
            <person name="Dalin E."/>
            <person name="Tice H."/>
            <person name="Pitluck S."/>
            <person name="Chain P."/>
            <person name="Malfatti S."/>
            <person name="Shin M."/>
            <person name="Vergez L."/>
            <person name="Schmutz J."/>
            <person name="Larimer F."/>
            <person name="Land M."/>
            <person name="Hauser L."/>
            <person name="Kyrpides N."/>
            <person name="Lykidis A."/>
            <person name="Sieprawska-Lupa M."/>
            <person name="Whitman W.B."/>
            <person name="Richardson P."/>
        </authorList>
    </citation>
    <scope>NUCLEOTIDE SEQUENCE [LARGE SCALE GENOMIC DNA]</scope>
    <source>
        <strain evidence="2">Nankai-3</strain>
    </source>
</reference>
<dbReference type="HOGENOM" id="CLU_191152_0_0_2"/>
<dbReference type="RefSeq" id="WP_011974064.1">
    <property type="nucleotide sequence ID" value="NC_009635.1"/>
</dbReference>
<keyword evidence="1" id="KW-0472">Membrane</keyword>
<accession>A6UWR0</accession>
<evidence type="ECO:0000313" key="3">
    <source>
        <dbReference type="Proteomes" id="UP000001106"/>
    </source>
</evidence>
<protein>
    <submittedName>
        <fullName evidence="2">Uncharacterized protein</fullName>
    </submittedName>
</protein>
<organism evidence="2 3">
    <name type="scientific">Methanococcus aeolicus (strain ATCC BAA-1280 / DSM 17508 / OCM 812 / Nankai-3)</name>
    <dbReference type="NCBI Taxonomy" id="419665"/>
    <lineage>
        <taxon>Archaea</taxon>
        <taxon>Methanobacteriati</taxon>
        <taxon>Methanobacteriota</taxon>
        <taxon>Methanomada group</taxon>
        <taxon>Methanococci</taxon>
        <taxon>Methanococcales</taxon>
        <taxon>Methanococcaceae</taxon>
        <taxon>Methanococcus</taxon>
    </lineage>
</organism>
<dbReference type="STRING" id="419665.Maeo_1356"/>
<keyword evidence="1" id="KW-1133">Transmembrane helix</keyword>
<feature type="transmembrane region" description="Helical" evidence="1">
    <location>
        <begin position="61"/>
        <end position="80"/>
    </location>
</feature>
<dbReference type="KEGG" id="mae:Maeo_1356"/>
<keyword evidence="1" id="KW-0812">Transmembrane</keyword>
<keyword evidence="3" id="KW-1185">Reference proteome</keyword>
<sequence length="82" mass="8944">MLVFPVITFNTIFLSLIGAFVGVLLGIKINAKLNLLFYVVVGVGVAYLLGAFPYYELPMSFSFLLSLGGLLIGALINRIFKK</sequence>
<dbReference type="Proteomes" id="UP000001106">
    <property type="component" value="Chromosome"/>
</dbReference>
<evidence type="ECO:0000256" key="1">
    <source>
        <dbReference type="SAM" id="Phobius"/>
    </source>
</evidence>
<evidence type="ECO:0000313" key="2">
    <source>
        <dbReference type="EMBL" id="ABR56932.1"/>
    </source>
</evidence>
<proteinExistence type="predicted"/>
<dbReference type="eggNOG" id="arCOG06683">
    <property type="taxonomic scope" value="Archaea"/>
</dbReference>
<dbReference type="GeneID" id="5326728"/>